<dbReference type="InterPro" id="IPR050194">
    <property type="entry name" value="Glycosyltransferase_grp1"/>
</dbReference>
<keyword evidence="3" id="KW-1185">Reference proteome</keyword>
<proteinExistence type="predicted"/>
<evidence type="ECO:0000313" key="3">
    <source>
        <dbReference type="Proteomes" id="UP001209083"/>
    </source>
</evidence>
<dbReference type="Pfam" id="PF13692">
    <property type="entry name" value="Glyco_trans_1_4"/>
    <property type="match status" value="1"/>
</dbReference>
<gene>
    <name evidence="2" type="ORF">LWF01_05300</name>
</gene>
<dbReference type="PANTHER" id="PTHR45947">
    <property type="entry name" value="SULFOQUINOVOSYL TRANSFERASE SQD2"/>
    <property type="match status" value="1"/>
</dbReference>
<dbReference type="Gene3D" id="3.40.50.2000">
    <property type="entry name" value="Glycogen Phosphorylase B"/>
    <property type="match status" value="2"/>
</dbReference>
<sequence length="400" mass="42269">MRARQKSLEGQSGLRVLHAVGEAGGVYGEVATLAINSLPKYGHKVAVAGSAAVLRELVPGKRKDAPKVRKITISLGARPRPLRDLGAVWKLHKLFPKTDVVHAHGLHVGALCALAMTGLPKSSRPALVVTVPRLANGAAVDVEHLAGRLISRRADVVLGATESIVGRFASHGPHTERALLPATDTAQFLIPRRTRQEVRADLKLAEGTWLIASPAKLAETQGLTTLLSAAQKLKHSRPDRSIMVALTGTGPLRQVLEKEFAGRGLSMMVADADSAVDVLSAADVVVTTTELSGLDADQIMQLTRPIVALGGQDATDYYGEAAVIVDEDDEAAVLKAINELVDNPVRRGVGAINARSRVLGSSPAHDVVAQLARLYPAVVRGELSDDGQDEARAGKKSHAH</sequence>
<evidence type="ECO:0000313" key="2">
    <source>
        <dbReference type="EMBL" id="WGW13187.1"/>
    </source>
</evidence>
<accession>A0ABY8QVX1</accession>
<name>A0ABY8QVX1_9MICO</name>
<dbReference type="Proteomes" id="UP001209083">
    <property type="component" value="Chromosome"/>
</dbReference>
<protein>
    <recommendedName>
        <fullName evidence="1">D-inositol 3-phosphate glycosyltransferase</fullName>
    </recommendedName>
</protein>
<dbReference type="SUPFAM" id="SSF53756">
    <property type="entry name" value="UDP-Glycosyltransferase/glycogen phosphorylase"/>
    <property type="match status" value="1"/>
</dbReference>
<reference evidence="2 3" key="1">
    <citation type="submission" date="2023-05" db="EMBL/GenBank/DDBJ databases">
        <title>Lithophilousrod everest ZFBP1038 complete genpme.</title>
        <authorList>
            <person name="Tian M."/>
        </authorList>
    </citation>
    <scope>NUCLEOTIDE SEQUENCE [LARGE SCALE GENOMIC DNA]</scope>
    <source>
        <strain evidence="2 3">ZFBP1038</strain>
    </source>
</reference>
<dbReference type="PANTHER" id="PTHR45947:SF3">
    <property type="entry name" value="SULFOQUINOVOSYL TRANSFERASE SQD2"/>
    <property type="match status" value="1"/>
</dbReference>
<dbReference type="EMBL" id="CP090958">
    <property type="protein sequence ID" value="WGW13187.1"/>
    <property type="molecule type" value="Genomic_DNA"/>
</dbReference>
<dbReference type="RefSeq" id="WP_349640001.1">
    <property type="nucleotide sequence ID" value="NZ_CP090958.1"/>
</dbReference>
<evidence type="ECO:0000256" key="1">
    <source>
        <dbReference type="ARBA" id="ARBA00021292"/>
    </source>
</evidence>
<organism evidence="2 3">
    <name type="scientific">Saxibacter everestensis</name>
    <dbReference type="NCBI Taxonomy" id="2909229"/>
    <lineage>
        <taxon>Bacteria</taxon>
        <taxon>Bacillati</taxon>
        <taxon>Actinomycetota</taxon>
        <taxon>Actinomycetes</taxon>
        <taxon>Micrococcales</taxon>
        <taxon>Brevibacteriaceae</taxon>
        <taxon>Saxibacter</taxon>
    </lineage>
</organism>